<dbReference type="Gramene" id="TraesWEE_scaffold_075965_01G000200.1">
    <property type="protein sequence ID" value="TraesWEE_scaffold_075965_01G000200.1"/>
    <property type="gene ID" value="TraesWEE_scaffold_075965_01G000200"/>
</dbReference>
<dbReference type="InterPro" id="IPR000528">
    <property type="entry name" value="Plant_nsLTP"/>
</dbReference>
<evidence type="ECO:0000313" key="2">
    <source>
        <dbReference type="EnsemblPlants" id="TraesCS7B02G012884.1.cds1"/>
    </source>
</evidence>
<name>A0A3B6SD08_WHEAT</name>
<dbReference type="AlphaFoldDB" id="A0A3B6SD08"/>
<dbReference type="Gramene" id="TraesCS7B02G012884.1">
    <property type="protein sequence ID" value="TraesCS7B02G012884.1.cds1"/>
    <property type="gene ID" value="TraesCS7B02G012884"/>
</dbReference>
<keyword evidence="3" id="KW-1185">Reference proteome</keyword>
<proteinExistence type="predicted"/>
<protein>
    <recommendedName>
        <fullName evidence="4">Bifunctional inhibitor/plant lipid transfer protein/seed storage helical domain-containing protein</fullName>
    </recommendedName>
</protein>
<dbReference type="SUPFAM" id="SSF47699">
    <property type="entry name" value="Bifunctional inhibitor/lipid-transfer protein/seed storage 2S albumin"/>
    <property type="match status" value="1"/>
</dbReference>
<feature type="chain" id="PRO_5043180410" description="Bifunctional inhibitor/plant lipid transfer protein/seed storage helical domain-containing protein" evidence="1">
    <location>
        <begin position="32"/>
        <end position="157"/>
    </location>
</feature>
<evidence type="ECO:0000256" key="1">
    <source>
        <dbReference type="SAM" id="SignalP"/>
    </source>
</evidence>
<dbReference type="GO" id="GO:0008289">
    <property type="term" value="F:lipid binding"/>
    <property type="evidence" value="ECO:0007669"/>
    <property type="project" value="InterPro"/>
</dbReference>
<dbReference type="OrthoDB" id="759880at2759"/>
<dbReference type="EnsemblPlants" id="TraesCS7B02G012884.1">
    <property type="protein sequence ID" value="TraesCS7B02G012884.1.cds1"/>
    <property type="gene ID" value="TraesCS7B02G012884"/>
</dbReference>
<dbReference type="Gramene" id="TraesPARA_EIv1.0_2368770.1">
    <property type="protein sequence ID" value="TraesPARA_EIv1.0_2368770.1.CDS1"/>
    <property type="gene ID" value="TraesPARA_EIv1.0_2368770"/>
</dbReference>
<reference evidence="2" key="2">
    <citation type="submission" date="2018-10" db="UniProtKB">
        <authorList>
            <consortium name="EnsemblPlants"/>
        </authorList>
    </citation>
    <scope>IDENTIFICATION</scope>
</reference>
<sequence length="157" mass="16729">MAPACHLATATLAAAAVVALLLLAGGRGAEAGADTSDCRVAQIAFGECTDYITSFADGPFLVFPQPRCCKGLRTISDLATTSTREQRRELCECVRSVMVAAGNLNPRHTAMLSTGAGCGIRASFLPSSSYNYRCSRYVFVSTTYSRYISTPSVSKYF</sequence>
<dbReference type="PANTHER" id="PTHR33076">
    <property type="entry name" value="NON-SPECIFIC LIPID-TRANSFER PROTEIN 2-RELATED"/>
    <property type="match status" value="1"/>
</dbReference>
<dbReference type="InterPro" id="IPR036312">
    <property type="entry name" value="Bifun_inhib/LTP/seed_sf"/>
</dbReference>
<dbReference type="Gramene" id="TraesCS7B03G0031100.1">
    <property type="protein sequence ID" value="TraesCS7B03G0031100.1.CDS1"/>
    <property type="gene ID" value="TraesCS7B03G0031100"/>
</dbReference>
<feature type="signal peptide" evidence="1">
    <location>
        <begin position="1"/>
        <end position="31"/>
    </location>
</feature>
<dbReference type="Gramene" id="TraesCLE_scaffold_021242_01G000400.1">
    <property type="protein sequence ID" value="TraesCLE_scaffold_021242_01G000400.1"/>
    <property type="gene ID" value="TraesCLE_scaffold_021242_01G000400"/>
</dbReference>
<reference evidence="2" key="1">
    <citation type="submission" date="2018-08" db="EMBL/GenBank/DDBJ databases">
        <authorList>
            <person name="Rossello M."/>
        </authorList>
    </citation>
    <scope>NUCLEOTIDE SEQUENCE [LARGE SCALE GENOMIC DNA]</scope>
    <source>
        <strain evidence="2">cv. Chinese Spring</strain>
    </source>
</reference>
<dbReference type="Proteomes" id="UP000019116">
    <property type="component" value="Chromosome 7B"/>
</dbReference>
<dbReference type="Gene3D" id="1.10.110.10">
    <property type="entry name" value="Plant lipid-transfer and hydrophobic proteins"/>
    <property type="match status" value="1"/>
</dbReference>
<organism evidence="2">
    <name type="scientific">Triticum aestivum</name>
    <name type="common">Wheat</name>
    <dbReference type="NCBI Taxonomy" id="4565"/>
    <lineage>
        <taxon>Eukaryota</taxon>
        <taxon>Viridiplantae</taxon>
        <taxon>Streptophyta</taxon>
        <taxon>Embryophyta</taxon>
        <taxon>Tracheophyta</taxon>
        <taxon>Spermatophyta</taxon>
        <taxon>Magnoliopsida</taxon>
        <taxon>Liliopsida</taxon>
        <taxon>Poales</taxon>
        <taxon>Poaceae</taxon>
        <taxon>BOP clade</taxon>
        <taxon>Pooideae</taxon>
        <taxon>Triticodae</taxon>
        <taxon>Triticeae</taxon>
        <taxon>Triticinae</taxon>
        <taxon>Triticum</taxon>
    </lineage>
</organism>
<dbReference type="SMR" id="A0A3B6SD08"/>
<dbReference type="Gramene" id="TraesCAD_scaffold_001032_01G000500.1">
    <property type="protein sequence ID" value="TraesCAD_scaffold_001032_01G000500.1"/>
    <property type="gene ID" value="TraesCAD_scaffold_001032_01G000500"/>
</dbReference>
<accession>A0A3B6SD08</accession>
<evidence type="ECO:0000313" key="3">
    <source>
        <dbReference type="Proteomes" id="UP000019116"/>
    </source>
</evidence>
<dbReference type="Gramene" id="TraesROB_scaffold_008326_01G000200.1">
    <property type="protein sequence ID" value="TraesROB_scaffold_008326_01G000200.1"/>
    <property type="gene ID" value="TraesROB_scaffold_008326_01G000200"/>
</dbReference>
<keyword evidence="1" id="KW-0732">Signal</keyword>
<evidence type="ECO:0008006" key="4">
    <source>
        <dbReference type="Google" id="ProtNLM"/>
    </source>
</evidence>
<dbReference type="Gramene" id="TraesRN7B0100031200.1">
    <property type="protein sequence ID" value="TraesRN7B0100031200.1"/>
    <property type="gene ID" value="TraesRN7B0100031200"/>
</dbReference>
<dbReference type="GO" id="GO:0006869">
    <property type="term" value="P:lipid transport"/>
    <property type="evidence" value="ECO:0007669"/>
    <property type="project" value="InterPro"/>
</dbReference>